<gene>
    <name evidence="4" type="ORF">SAMN04487991_0622</name>
</gene>
<dbReference type="Gene3D" id="2.40.50.100">
    <property type="match status" value="1"/>
</dbReference>
<evidence type="ECO:0000259" key="2">
    <source>
        <dbReference type="Pfam" id="PF25917"/>
    </source>
</evidence>
<dbReference type="STRING" id="588602.SAMN04487991_0622"/>
<dbReference type="InterPro" id="IPR006143">
    <property type="entry name" value="RND_pump_MFP"/>
</dbReference>
<dbReference type="Gene3D" id="2.40.30.170">
    <property type="match status" value="1"/>
</dbReference>
<dbReference type="GO" id="GO:0015562">
    <property type="term" value="F:efflux transmembrane transporter activity"/>
    <property type="evidence" value="ECO:0007669"/>
    <property type="project" value="TreeGrafter"/>
</dbReference>
<reference evidence="5" key="1">
    <citation type="submission" date="2016-10" db="EMBL/GenBank/DDBJ databases">
        <authorList>
            <person name="Varghese N."/>
            <person name="Submissions S."/>
        </authorList>
    </citation>
    <scope>NUCLEOTIDE SEQUENCE [LARGE SCALE GENOMIC DNA]</scope>
    <source>
        <strain evidence="5">DSM 26471</strain>
    </source>
</reference>
<dbReference type="Proteomes" id="UP000199630">
    <property type="component" value="Unassembled WGS sequence"/>
</dbReference>
<organism evidence="4 5">
    <name type="scientific">Celeribacter neptunius</name>
    <dbReference type="NCBI Taxonomy" id="588602"/>
    <lineage>
        <taxon>Bacteria</taxon>
        <taxon>Pseudomonadati</taxon>
        <taxon>Pseudomonadota</taxon>
        <taxon>Alphaproteobacteria</taxon>
        <taxon>Rhodobacterales</taxon>
        <taxon>Roseobacteraceae</taxon>
        <taxon>Celeribacter</taxon>
    </lineage>
</organism>
<dbReference type="Gene3D" id="1.10.287.470">
    <property type="entry name" value="Helix hairpin bin"/>
    <property type="match status" value="1"/>
</dbReference>
<dbReference type="RefSeq" id="WP_090057078.1">
    <property type="nucleotide sequence ID" value="NZ_FORH01000001.1"/>
</dbReference>
<dbReference type="Gene3D" id="2.40.420.20">
    <property type="match status" value="1"/>
</dbReference>
<dbReference type="Pfam" id="PF25917">
    <property type="entry name" value="BSH_RND"/>
    <property type="match status" value="1"/>
</dbReference>
<dbReference type="EMBL" id="FORH01000001">
    <property type="protein sequence ID" value="SFI69324.1"/>
    <property type="molecule type" value="Genomic_DNA"/>
</dbReference>
<feature type="domain" description="Multidrug resistance protein MdtA-like barrel-sandwich hybrid" evidence="2">
    <location>
        <begin position="85"/>
        <end position="212"/>
    </location>
</feature>
<dbReference type="AlphaFoldDB" id="A0A1I3KAA7"/>
<evidence type="ECO:0000313" key="5">
    <source>
        <dbReference type="Proteomes" id="UP000199630"/>
    </source>
</evidence>
<proteinExistence type="inferred from homology"/>
<dbReference type="PANTHER" id="PTHR30469">
    <property type="entry name" value="MULTIDRUG RESISTANCE PROTEIN MDTA"/>
    <property type="match status" value="1"/>
</dbReference>
<keyword evidence="5" id="KW-1185">Reference proteome</keyword>
<protein>
    <submittedName>
        <fullName evidence="4">Membrane fusion protein, multidrug efflux system</fullName>
    </submittedName>
</protein>
<dbReference type="GO" id="GO:1990281">
    <property type="term" value="C:efflux pump complex"/>
    <property type="evidence" value="ECO:0007669"/>
    <property type="project" value="TreeGrafter"/>
</dbReference>
<evidence type="ECO:0000256" key="1">
    <source>
        <dbReference type="ARBA" id="ARBA00009477"/>
    </source>
</evidence>
<dbReference type="Pfam" id="PF25954">
    <property type="entry name" value="Beta-barrel_RND_2"/>
    <property type="match status" value="1"/>
</dbReference>
<evidence type="ECO:0000259" key="3">
    <source>
        <dbReference type="Pfam" id="PF25954"/>
    </source>
</evidence>
<dbReference type="NCBIfam" id="TIGR01730">
    <property type="entry name" value="RND_mfp"/>
    <property type="match status" value="1"/>
</dbReference>
<name>A0A1I3KAA7_9RHOB</name>
<accession>A0A1I3KAA7</accession>
<dbReference type="InterPro" id="IPR058625">
    <property type="entry name" value="MdtA-like_BSH"/>
</dbReference>
<evidence type="ECO:0000313" key="4">
    <source>
        <dbReference type="EMBL" id="SFI69324.1"/>
    </source>
</evidence>
<dbReference type="InterPro" id="IPR058792">
    <property type="entry name" value="Beta-barrel_RND_2"/>
</dbReference>
<dbReference type="OrthoDB" id="9806939at2"/>
<feature type="domain" description="CusB-like beta-barrel" evidence="3">
    <location>
        <begin position="219"/>
        <end position="291"/>
    </location>
</feature>
<dbReference type="PANTHER" id="PTHR30469:SF29">
    <property type="entry name" value="BLR2860 PROTEIN"/>
    <property type="match status" value="1"/>
</dbReference>
<sequence>MRIVSILIALLVTVALYLFIFERDRLAGTDPAEDASEPANAVTLDLPPAQKIANEVKPVAVVARHSSARQLDSAVILRGETEAARSVNVTAETTGRVINPPLRKGTVVEAGQALCELDPGTRDASLAQAKAAETEARVALENARTLATGGYASETRVLSAEAGLESARAAVAQITRDIENLQIKAPFAGLLESDTAELGTFLSAGAACATVLQLDPIKLVVYAPEADVSEIKLGALTGARLVSGDTVTGQVSFLSRSADPATRTFRVEVEIPNPDFAIRDGQTVELAISAAGKPAHLVAQSSLTLNDEGQIGLRLVGPENRVVFAPVEVLRDTRDGIWVAGLPDQADIITVGQEFVRAGVLIEPHFDSETAQGTETEQ</sequence>
<dbReference type="SUPFAM" id="SSF111369">
    <property type="entry name" value="HlyD-like secretion proteins"/>
    <property type="match status" value="1"/>
</dbReference>
<comment type="similarity">
    <text evidence="1">Belongs to the membrane fusion protein (MFP) (TC 8.A.1) family.</text>
</comment>